<feature type="compositionally biased region" description="Acidic residues" evidence="11">
    <location>
        <begin position="168"/>
        <end position="192"/>
    </location>
</feature>
<dbReference type="SUPFAM" id="SSF101546">
    <property type="entry name" value="ASF1-like"/>
    <property type="match status" value="1"/>
</dbReference>
<keyword evidence="9" id="KW-0539">Nucleus</keyword>
<feature type="region of interest" description="Disordered" evidence="11">
    <location>
        <begin position="151"/>
        <end position="284"/>
    </location>
</feature>
<proteinExistence type="inferred from homology"/>
<dbReference type="EMBL" id="JBBBZM010000026">
    <property type="protein sequence ID" value="KAL0638100.1"/>
    <property type="molecule type" value="Genomic_DNA"/>
</dbReference>
<evidence type="ECO:0000256" key="5">
    <source>
        <dbReference type="ARBA" id="ARBA00022853"/>
    </source>
</evidence>
<evidence type="ECO:0000256" key="3">
    <source>
        <dbReference type="ARBA" id="ARBA00006051"/>
    </source>
</evidence>
<comment type="similarity">
    <text evidence="3 10">Belongs to the ASF1 family.</text>
</comment>
<evidence type="ECO:0000313" key="12">
    <source>
        <dbReference type="EMBL" id="KAL0638100.1"/>
    </source>
</evidence>
<evidence type="ECO:0000256" key="9">
    <source>
        <dbReference type="ARBA" id="ARBA00023242"/>
    </source>
</evidence>
<evidence type="ECO:0000256" key="4">
    <source>
        <dbReference type="ARBA" id="ARBA00011705"/>
    </source>
</evidence>
<evidence type="ECO:0000256" key="2">
    <source>
        <dbReference type="ARBA" id="ARBA00004123"/>
    </source>
</evidence>
<comment type="subunit">
    <text evidence="4">Interacts with histone H3 and histone H4.</text>
</comment>
<accession>A0ABR3GQB5</accession>
<evidence type="ECO:0000256" key="6">
    <source>
        <dbReference type="ARBA" id="ARBA00023015"/>
    </source>
</evidence>
<feature type="compositionally biased region" description="Acidic residues" evidence="11">
    <location>
        <begin position="224"/>
        <end position="261"/>
    </location>
</feature>
<evidence type="ECO:0000313" key="13">
    <source>
        <dbReference type="Proteomes" id="UP001447188"/>
    </source>
</evidence>
<evidence type="ECO:0000256" key="1">
    <source>
        <dbReference type="ARBA" id="ARBA00003961"/>
    </source>
</evidence>
<comment type="function">
    <text evidence="1 10">Histone chaperone that facilitates histone deposition and histone exchange and removal during nucleosome assembly and disassembly.</text>
</comment>
<dbReference type="InterPro" id="IPR036747">
    <property type="entry name" value="ASF1-like_sf"/>
</dbReference>
<sequence>MSVVSLLGVNVLNNPAKATDKYQFEITFECLESLTKDLEWKLTYVGSANSTEHDQELDSLLVGPIPVGVNKFVFEAEPPNFAKLPSSEILGVTVVLLTCSYDGREFVRVGYYVSNEYESEELINEPPKQVQIDRIVRKLLEEKPRVTRFAIKWDSEDSAPPEFPPDQPEADEAEDDADTYGAEEEEELETVEGVEGAGVGGEMDVEMGGAEDTAGPVVAATEKEVDEISDDGSEDLELESSGEEDEEEEGGEGEDDDDAMVDDGAKPGEGSGSNPLAAAPQVIS</sequence>
<dbReference type="InterPro" id="IPR017282">
    <property type="entry name" value="Hist_deposition_Asf1"/>
</dbReference>
<dbReference type="InterPro" id="IPR006818">
    <property type="entry name" value="ASF1-like"/>
</dbReference>
<dbReference type="PIRSF" id="PIRSF037759">
    <property type="entry name" value="Histone_Asf1"/>
    <property type="match status" value="1"/>
</dbReference>
<evidence type="ECO:0000256" key="11">
    <source>
        <dbReference type="SAM" id="MobiDB-lite"/>
    </source>
</evidence>
<dbReference type="Pfam" id="PF04729">
    <property type="entry name" value="ASF1_hist_chap"/>
    <property type="match status" value="1"/>
</dbReference>
<dbReference type="Gene3D" id="2.60.40.1490">
    <property type="entry name" value="Histone chaperone ASF1-like"/>
    <property type="match status" value="1"/>
</dbReference>
<comment type="subcellular location">
    <subcellularLocation>
        <location evidence="2 10">Nucleus</location>
    </subcellularLocation>
</comment>
<keyword evidence="8" id="KW-0143">Chaperone</keyword>
<dbReference type="PANTHER" id="PTHR12040:SF0">
    <property type="entry name" value="HISTONE CHAPERONE ASF1"/>
    <property type="match status" value="1"/>
</dbReference>
<protein>
    <recommendedName>
        <fullName evidence="10">Histone chaperone</fullName>
    </recommendedName>
</protein>
<evidence type="ECO:0000256" key="7">
    <source>
        <dbReference type="ARBA" id="ARBA00023163"/>
    </source>
</evidence>
<dbReference type="Proteomes" id="UP001447188">
    <property type="component" value="Unassembled WGS sequence"/>
</dbReference>
<organism evidence="12 13">
    <name type="scientific">Discina gigas</name>
    <dbReference type="NCBI Taxonomy" id="1032678"/>
    <lineage>
        <taxon>Eukaryota</taxon>
        <taxon>Fungi</taxon>
        <taxon>Dikarya</taxon>
        <taxon>Ascomycota</taxon>
        <taxon>Pezizomycotina</taxon>
        <taxon>Pezizomycetes</taxon>
        <taxon>Pezizales</taxon>
        <taxon>Discinaceae</taxon>
        <taxon>Discina</taxon>
    </lineage>
</organism>
<keyword evidence="7" id="KW-0804">Transcription</keyword>
<reference evidence="12 13" key="1">
    <citation type="submission" date="2024-02" db="EMBL/GenBank/DDBJ databases">
        <title>Discinaceae phylogenomics.</title>
        <authorList>
            <person name="Dirks A.C."/>
            <person name="James T.Y."/>
        </authorList>
    </citation>
    <scope>NUCLEOTIDE SEQUENCE [LARGE SCALE GENOMIC DNA]</scope>
    <source>
        <strain evidence="12 13">ACD0624</strain>
    </source>
</reference>
<name>A0ABR3GQB5_9PEZI</name>
<evidence type="ECO:0000256" key="8">
    <source>
        <dbReference type="ARBA" id="ARBA00023186"/>
    </source>
</evidence>
<gene>
    <name evidence="12" type="primary">ASF1</name>
    <name evidence="12" type="ORF">Q9L58_002881</name>
</gene>
<keyword evidence="13" id="KW-1185">Reference proteome</keyword>
<keyword evidence="5" id="KW-0156">Chromatin regulator</keyword>
<dbReference type="PANTHER" id="PTHR12040">
    <property type="entry name" value="ANTI-SILENCING PROTEIN 1"/>
    <property type="match status" value="1"/>
</dbReference>
<keyword evidence="6" id="KW-0805">Transcription regulation</keyword>
<evidence type="ECO:0000256" key="10">
    <source>
        <dbReference type="PIRNR" id="PIRNR037759"/>
    </source>
</evidence>
<comment type="caution">
    <text evidence="12">The sequence shown here is derived from an EMBL/GenBank/DDBJ whole genome shotgun (WGS) entry which is preliminary data.</text>
</comment>